<sequence length="151" mass="17381">MEPGRTYFETLLKAKQTLGNMELLDYIPKCVSQEQNDGLCCPPDNEEIKKTLFGMKIDNAPGPDDMGVNFFIAYWDIVRKDLCEAIKNFFCKSIPPRTWKSTFIALIPKTLALKSFADFRPITLCNVYYKVISRLISRQLKHILPLIISQE</sequence>
<organism evidence="1">
    <name type="scientific">Spirodela intermedia</name>
    <name type="common">Intermediate duckweed</name>
    <dbReference type="NCBI Taxonomy" id="51605"/>
    <lineage>
        <taxon>Eukaryota</taxon>
        <taxon>Viridiplantae</taxon>
        <taxon>Streptophyta</taxon>
        <taxon>Embryophyta</taxon>
        <taxon>Tracheophyta</taxon>
        <taxon>Spermatophyta</taxon>
        <taxon>Magnoliopsida</taxon>
        <taxon>Liliopsida</taxon>
        <taxon>Araceae</taxon>
        <taxon>Lemnoideae</taxon>
        <taxon>Spirodela</taxon>
    </lineage>
</organism>
<protein>
    <submittedName>
        <fullName evidence="1">Uncharacterized protein</fullName>
    </submittedName>
</protein>
<proteinExistence type="predicted"/>
<evidence type="ECO:0000313" key="2">
    <source>
        <dbReference type="Proteomes" id="UP001189122"/>
    </source>
</evidence>
<dbReference type="PANTHER" id="PTHR46890:SF28">
    <property type="entry name" value="REVERSE TRANSCRIPTASE DOMAIN-CONTAINING PROTEIN"/>
    <property type="match status" value="1"/>
</dbReference>
<name>A0A7I8JCY1_SPIIN</name>
<dbReference type="Proteomes" id="UP001189122">
    <property type="component" value="Unassembled WGS sequence"/>
</dbReference>
<accession>A0A7I8JCY1</accession>
<dbReference type="AlphaFoldDB" id="A0A7I8JCY1"/>
<gene>
    <name evidence="1" type="ORF">SI7747_11014353</name>
</gene>
<dbReference type="EMBL" id="LR743598">
    <property type="protein sequence ID" value="CAA2628712.1"/>
    <property type="molecule type" value="Genomic_DNA"/>
</dbReference>
<reference evidence="1 2" key="1">
    <citation type="submission" date="2019-12" db="EMBL/GenBank/DDBJ databases">
        <authorList>
            <person name="Scholz U."/>
            <person name="Mascher M."/>
            <person name="Fiebig A."/>
        </authorList>
    </citation>
    <scope>NUCLEOTIDE SEQUENCE</scope>
</reference>
<dbReference type="PANTHER" id="PTHR46890">
    <property type="entry name" value="NON-LTR RETROLELEMENT REVERSE TRANSCRIPTASE-LIKE PROTEIN-RELATED"/>
    <property type="match status" value="1"/>
</dbReference>
<dbReference type="InterPro" id="IPR052343">
    <property type="entry name" value="Retrotransposon-Effector_Assoc"/>
</dbReference>
<evidence type="ECO:0000313" key="1">
    <source>
        <dbReference type="EMBL" id="CAA2628712.1"/>
    </source>
</evidence>
<dbReference type="EMBL" id="CACRZD030000011">
    <property type="protein sequence ID" value="CAA6667959.1"/>
    <property type="molecule type" value="Genomic_DNA"/>
</dbReference>
<keyword evidence="2" id="KW-1185">Reference proteome</keyword>